<dbReference type="Gene3D" id="1.20.5.2700">
    <property type="match status" value="1"/>
</dbReference>
<dbReference type="GO" id="GO:0003954">
    <property type="term" value="F:NADH dehydrogenase activity"/>
    <property type="evidence" value="ECO:0007669"/>
    <property type="project" value="TreeGrafter"/>
</dbReference>
<gene>
    <name evidence="10" type="ORF">B1A_11166</name>
</gene>
<proteinExistence type="predicted"/>
<keyword evidence="7 8" id="KW-0472">Membrane</keyword>
<evidence type="ECO:0000313" key="10">
    <source>
        <dbReference type="EMBL" id="EQD57240.1"/>
    </source>
</evidence>
<dbReference type="PANTHER" id="PTHR42829">
    <property type="entry name" value="NADH-UBIQUINONE OXIDOREDUCTASE CHAIN 5"/>
    <property type="match status" value="1"/>
</dbReference>
<accession>T1BTF0</accession>
<reference evidence="10" key="2">
    <citation type="journal article" date="2014" name="ISME J.">
        <title>Microbial stratification in low pH oxic and suboxic macroscopic growths along an acid mine drainage.</title>
        <authorList>
            <person name="Mendez-Garcia C."/>
            <person name="Mesa V."/>
            <person name="Sprenger R.R."/>
            <person name="Richter M."/>
            <person name="Diez M.S."/>
            <person name="Solano J."/>
            <person name="Bargiela R."/>
            <person name="Golyshina O.V."/>
            <person name="Manteca A."/>
            <person name="Ramos J.L."/>
            <person name="Gallego J.R."/>
            <person name="Llorente I."/>
            <person name="Martins Dos Santos V.A."/>
            <person name="Jensen O.N."/>
            <person name="Pelaez A.I."/>
            <person name="Sanchez J."/>
            <person name="Ferrer M."/>
        </authorList>
    </citation>
    <scope>NUCLEOTIDE SEQUENCE</scope>
</reference>
<evidence type="ECO:0000256" key="1">
    <source>
        <dbReference type="ARBA" id="ARBA00004141"/>
    </source>
</evidence>
<feature type="transmembrane region" description="Helical" evidence="8">
    <location>
        <begin position="169"/>
        <end position="187"/>
    </location>
</feature>
<evidence type="ECO:0000256" key="7">
    <source>
        <dbReference type="ARBA" id="ARBA00023136"/>
    </source>
</evidence>
<feature type="transmembrane region" description="Helical" evidence="8">
    <location>
        <begin position="71"/>
        <end position="92"/>
    </location>
</feature>
<evidence type="ECO:0000256" key="2">
    <source>
        <dbReference type="ARBA" id="ARBA00022448"/>
    </source>
</evidence>
<dbReference type="GO" id="GO:0008137">
    <property type="term" value="F:NADH dehydrogenase (ubiquinone) activity"/>
    <property type="evidence" value="ECO:0007669"/>
    <property type="project" value="InterPro"/>
</dbReference>
<dbReference type="GO" id="GO:0016020">
    <property type="term" value="C:membrane"/>
    <property type="evidence" value="ECO:0007669"/>
    <property type="project" value="UniProtKB-SubCell"/>
</dbReference>
<comment type="caution">
    <text evidence="10">The sequence shown here is derived from an EMBL/GenBank/DDBJ whole genome shotgun (WGS) entry which is preliminary data.</text>
</comment>
<dbReference type="InterPro" id="IPR010934">
    <property type="entry name" value="NADH_DH_su5_C"/>
</dbReference>
<dbReference type="EMBL" id="AUZX01007971">
    <property type="protein sequence ID" value="EQD57240.1"/>
    <property type="molecule type" value="Genomic_DNA"/>
</dbReference>
<evidence type="ECO:0000256" key="5">
    <source>
        <dbReference type="ARBA" id="ARBA00022989"/>
    </source>
</evidence>
<dbReference type="GO" id="GO:0015990">
    <property type="term" value="P:electron transport coupled proton transport"/>
    <property type="evidence" value="ECO:0007669"/>
    <property type="project" value="TreeGrafter"/>
</dbReference>
<keyword evidence="3 8" id="KW-0812">Transmembrane</keyword>
<evidence type="ECO:0000256" key="6">
    <source>
        <dbReference type="ARBA" id="ARBA00023027"/>
    </source>
</evidence>
<keyword evidence="6" id="KW-0520">NAD</keyword>
<feature type="domain" description="NADH dehydrogenase subunit 5 C-terminal" evidence="9">
    <location>
        <begin position="6"/>
        <end position="186"/>
    </location>
</feature>
<dbReference type="AlphaFoldDB" id="T1BTF0"/>
<dbReference type="PANTHER" id="PTHR42829:SF1">
    <property type="entry name" value="INORGANIC CARBON TRANSPORTER SUBUNIT DABB-RELATED"/>
    <property type="match status" value="1"/>
</dbReference>
<name>T1BTF0_9ZZZZ</name>
<feature type="transmembrane region" description="Helical" evidence="8">
    <location>
        <begin position="33"/>
        <end position="51"/>
    </location>
</feature>
<evidence type="ECO:0000256" key="4">
    <source>
        <dbReference type="ARBA" id="ARBA00022967"/>
    </source>
</evidence>
<comment type="subcellular location">
    <subcellularLocation>
        <location evidence="1">Membrane</location>
        <topology evidence="1">Multi-pass membrane protein</topology>
    </subcellularLocation>
</comment>
<dbReference type="GO" id="GO:0042773">
    <property type="term" value="P:ATP synthesis coupled electron transport"/>
    <property type="evidence" value="ECO:0007669"/>
    <property type="project" value="InterPro"/>
</dbReference>
<evidence type="ECO:0000256" key="3">
    <source>
        <dbReference type="ARBA" id="ARBA00022692"/>
    </source>
</evidence>
<dbReference type="Pfam" id="PF06455">
    <property type="entry name" value="NADH5_C"/>
    <property type="match status" value="1"/>
</dbReference>
<protein>
    <submittedName>
        <fullName evidence="10">Proton-translocating NADH-quinone oxidoreductase, chain L</fullName>
    </submittedName>
</protein>
<keyword evidence="5 8" id="KW-1133">Transmembrane helix</keyword>
<evidence type="ECO:0000259" key="9">
    <source>
        <dbReference type="Pfam" id="PF06455"/>
    </source>
</evidence>
<dbReference type="InterPro" id="IPR003945">
    <property type="entry name" value="NU5C-like"/>
</dbReference>
<feature type="non-terminal residue" evidence="10">
    <location>
        <position position="189"/>
    </location>
</feature>
<keyword evidence="2" id="KW-0813">Transport</keyword>
<reference evidence="10" key="1">
    <citation type="submission" date="2013-08" db="EMBL/GenBank/DDBJ databases">
        <authorList>
            <person name="Mendez C."/>
            <person name="Richter M."/>
            <person name="Ferrer M."/>
            <person name="Sanchez J."/>
        </authorList>
    </citation>
    <scope>NUCLEOTIDE SEQUENCE</scope>
</reference>
<evidence type="ECO:0000256" key="8">
    <source>
        <dbReference type="SAM" id="Phobius"/>
    </source>
</evidence>
<sequence>MTTTIYTFRFFFLAALGEPRSELASKARDPSKIVLIPLVILAGISLIMGQFQSEFYNFVYAGTIKLTVPYIISLSPTMMVLLGLIITIPLYATNGWKSIDVTKNRIYCIVKNKYYLDRLFTNDLAERGIMPMAYGFSTFESYFSKSVENLGSGIMKLGSLFRRLQNGIVEYYFVVIIMGISIVFLIIEL</sequence>
<organism evidence="10">
    <name type="scientific">mine drainage metagenome</name>
    <dbReference type="NCBI Taxonomy" id="410659"/>
    <lineage>
        <taxon>unclassified sequences</taxon>
        <taxon>metagenomes</taxon>
        <taxon>ecological metagenomes</taxon>
    </lineage>
</organism>
<keyword evidence="4" id="KW-1278">Translocase</keyword>